<dbReference type="InterPro" id="IPR029033">
    <property type="entry name" value="His_PPase_superfam"/>
</dbReference>
<keyword evidence="1" id="KW-0378">Hydrolase</keyword>
<accession>A0A444J8I1</accession>
<evidence type="ECO:0000313" key="2">
    <source>
        <dbReference type="Proteomes" id="UP000288086"/>
    </source>
</evidence>
<dbReference type="GO" id="GO:0043755">
    <property type="term" value="F:alpha-ribazole phosphatase activity"/>
    <property type="evidence" value="ECO:0007669"/>
    <property type="project" value="UniProtKB-EC"/>
</dbReference>
<proteinExistence type="predicted"/>
<dbReference type="SMART" id="SM00855">
    <property type="entry name" value="PGAM"/>
    <property type="match status" value="1"/>
</dbReference>
<gene>
    <name evidence="1" type="ORF">VT98_10592</name>
</gene>
<dbReference type="Gene3D" id="3.40.50.1240">
    <property type="entry name" value="Phosphoglycerate mutase-like"/>
    <property type="match status" value="1"/>
</dbReference>
<dbReference type="CDD" id="cd07067">
    <property type="entry name" value="HP_PGM_like"/>
    <property type="match status" value="1"/>
</dbReference>
<dbReference type="EMBL" id="MTKP01000059">
    <property type="protein sequence ID" value="RWX49350.1"/>
    <property type="molecule type" value="Genomic_DNA"/>
</dbReference>
<dbReference type="Proteomes" id="UP000288086">
    <property type="component" value="Unassembled WGS sequence"/>
</dbReference>
<name>A0A444J8I1_9BACT</name>
<evidence type="ECO:0000313" key="1">
    <source>
        <dbReference type="EMBL" id="RWX49350.1"/>
    </source>
</evidence>
<reference evidence="1 2" key="1">
    <citation type="submission" date="2017-01" db="EMBL/GenBank/DDBJ databases">
        <title>The cable genome- insights into the physiology and evolution of filamentous bacteria capable of sulfide oxidation via long distance electron transfer.</title>
        <authorList>
            <person name="Schreiber L."/>
            <person name="Bjerg J.T."/>
            <person name="Boggild A."/>
            <person name="Van De Vossenberg J."/>
            <person name="Meysman F."/>
            <person name="Nielsen L.P."/>
            <person name="Schramm A."/>
            <person name="Kjeldsen K.U."/>
        </authorList>
    </citation>
    <scope>NUCLEOTIDE SEQUENCE [LARGE SCALE GENOMIC DNA]</scope>
    <source>
        <strain evidence="1">A1</strain>
    </source>
</reference>
<protein>
    <submittedName>
        <fullName evidence="1">Alpha-ribazole phosphatase</fullName>
        <ecNumber evidence="1">3.1.3.73</ecNumber>
    </submittedName>
</protein>
<comment type="caution">
    <text evidence="1">The sequence shown here is derived from an EMBL/GenBank/DDBJ whole genome shotgun (WGS) entry which is preliminary data.</text>
</comment>
<dbReference type="InterPro" id="IPR050275">
    <property type="entry name" value="PGM_Phosphatase"/>
</dbReference>
<dbReference type="EC" id="3.1.3.73" evidence="1"/>
<organism evidence="1 2">
    <name type="scientific">Candidatus Electrothrix communis</name>
    <dbReference type="NCBI Taxonomy" id="1859133"/>
    <lineage>
        <taxon>Bacteria</taxon>
        <taxon>Pseudomonadati</taxon>
        <taxon>Thermodesulfobacteriota</taxon>
        <taxon>Desulfobulbia</taxon>
        <taxon>Desulfobulbales</taxon>
        <taxon>Desulfobulbaceae</taxon>
        <taxon>Candidatus Electrothrix</taxon>
    </lineage>
</organism>
<sequence>MTDYMPTRLFLLRHGPTSAPPGCFAGSSDVPLSAQGLVRLDNIRAQLKDADCWYCSPMLRTRQTLQHLRHLKFKVGEPVYDERLREIDFGRWELQTFADIAAQDEELLPAWNQYLDFTFPEGEAVAAFIQRVEAMLAVFSGMETSAGTNTVAVVTHGGVIRTMICLALGISPRNYLLFDVQPASLTVLDLFSEGGVLRGLNL</sequence>
<dbReference type="InterPro" id="IPR013078">
    <property type="entry name" value="His_Pase_superF_clade-1"/>
</dbReference>
<keyword evidence="2" id="KW-1185">Reference proteome</keyword>
<dbReference type="AlphaFoldDB" id="A0A444J8I1"/>
<dbReference type="PANTHER" id="PTHR48100">
    <property type="entry name" value="BROAD-SPECIFICITY PHOSPHATASE YOR283W-RELATED"/>
    <property type="match status" value="1"/>
</dbReference>
<dbReference type="SUPFAM" id="SSF53254">
    <property type="entry name" value="Phosphoglycerate mutase-like"/>
    <property type="match status" value="1"/>
</dbReference>
<dbReference type="Pfam" id="PF00300">
    <property type="entry name" value="His_Phos_1"/>
    <property type="match status" value="1"/>
</dbReference>